<dbReference type="SUPFAM" id="SSF57924">
    <property type="entry name" value="Inhibitor of apoptosis (IAP) repeat"/>
    <property type="match status" value="2"/>
</dbReference>
<comment type="caution">
    <text evidence="3">The sequence shown here is derived from an EMBL/GenBank/DDBJ whole genome shotgun (WGS) entry which is preliminary data.</text>
</comment>
<sequence length="136" mass="16009">LAQVGFYYDSKDLYNDEVTCYICKCSYHGWKKDDIPMEIHKKTSPQCPLVIILDYSREWVKNPTEDQTYEPISSQLLKSRIETYGNWWPHTYPNITPEIMAEAGFHFAPDIELEDKVECAYCKAKFGNWTQNDNPR</sequence>
<dbReference type="PANTHER" id="PTHR46771:SF5">
    <property type="entry name" value="DETERIN"/>
    <property type="match status" value="1"/>
</dbReference>
<dbReference type="InterPro" id="IPR001370">
    <property type="entry name" value="BIR_rpt"/>
</dbReference>
<evidence type="ECO:0000256" key="1">
    <source>
        <dbReference type="ARBA" id="ARBA00022723"/>
    </source>
</evidence>
<feature type="non-terminal residue" evidence="3">
    <location>
        <position position="1"/>
    </location>
</feature>
<dbReference type="InterPro" id="IPR051190">
    <property type="entry name" value="Baculoviral_IAP"/>
</dbReference>
<dbReference type="EMBL" id="MCOG01000018">
    <property type="protein sequence ID" value="ORY77893.1"/>
    <property type="molecule type" value="Genomic_DNA"/>
</dbReference>
<dbReference type="AlphaFoldDB" id="A0A1Y2F227"/>
<dbReference type="STRING" id="1754190.A0A1Y2F227"/>
<dbReference type="Proteomes" id="UP000193920">
    <property type="component" value="Unassembled WGS sequence"/>
</dbReference>
<keyword evidence="1" id="KW-0479">Metal-binding</keyword>
<keyword evidence="2" id="KW-0862">Zinc</keyword>
<dbReference type="PANTHER" id="PTHR46771">
    <property type="entry name" value="DETERIN"/>
    <property type="match status" value="1"/>
</dbReference>
<evidence type="ECO:0008006" key="5">
    <source>
        <dbReference type="Google" id="ProtNLM"/>
    </source>
</evidence>
<dbReference type="PROSITE" id="PS50143">
    <property type="entry name" value="BIR_REPEAT_2"/>
    <property type="match status" value="2"/>
</dbReference>
<gene>
    <name evidence="3" type="ORF">LY90DRAFT_399410</name>
</gene>
<name>A0A1Y2F227_9FUNG</name>
<organism evidence="3 4">
    <name type="scientific">Neocallimastix californiae</name>
    <dbReference type="NCBI Taxonomy" id="1754190"/>
    <lineage>
        <taxon>Eukaryota</taxon>
        <taxon>Fungi</taxon>
        <taxon>Fungi incertae sedis</taxon>
        <taxon>Chytridiomycota</taxon>
        <taxon>Chytridiomycota incertae sedis</taxon>
        <taxon>Neocallimastigomycetes</taxon>
        <taxon>Neocallimastigales</taxon>
        <taxon>Neocallimastigaceae</taxon>
        <taxon>Neocallimastix</taxon>
    </lineage>
</organism>
<keyword evidence="4" id="KW-1185">Reference proteome</keyword>
<dbReference type="OrthoDB" id="2196114at2759"/>
<evidence type="ECO:0000313" key="3">
    <source>
        <dbReference type="EMBL" id="ORY77893.1"/>
    </source>
</evidence>
<protein>
    <recommendedName>
        <fullName evidence="5">Inhibitor of apoptosis repeat-containing protein</fullName>
    </recommendedName>
</protein>
<dbReference type="SMART" id="SM00238">
    <property type="entry name" value="BIR"/>
    <property type="match status" value="2"/>
</dbReference>
<dbReference type="Pfam" id="PF00653">
    <property type="entry name" value="BIR"/>
    <property type="match status" value="2"/>
</dbReference>
<accession>A0A1Y2F227</accession>
<reference evidence="3 4" key="1">
    <citation type="submission" date="2016-08" db="EMBL/GenBank/DDBJ databases">
        <title>A Parts List for Fungal Cellulosomes Revealed by Comparative Genomics.</title>
        <authorList>
            <consortium name="DOE Joint Genome Institute"/>
            <person name="Haitjema C.H."/>
            <person name="Gilmore S.P."/>
            <person name="Henske J.K."/>
            <person name="Solomon K.V."/>
            <person name="De Groot R."/>
            <person name="Kuo A."/>
            <person name="Mondo S.J."/>
            <person name="Salamov A.A."/>
            <person name="Labutti K."/>
            <person name="Zhao Z."/>
            <person name="Chiniquy J."/>
            <person name="Barry K."/>
            <person name="Brewer H.M."/>
            <person name="Purvine S.O."/>
            <person name="Wright A.T."/>
            <person name="Boxma B."/>
            <person name="Van Alen T."/>
            <person name="Hackstein J.H."/>
            <person name="Baker S.E."/>
            <person name="Grigoriev I.V."/>
            <person name="O'Malley M.A."/>
        </authorList>
    </citation>
    <scope>NUCLEOTIDE SEQUENCE [LARGE SCALE GENOMIC DNA]</scope>
    <source>
        <strain evidence="3 4">G1</strain>
    </source>
</reference>
<proteinExistence type="predicted"/>
<evidence type="ECO:0000256" key="2">
    <source>
        <dbReference type="ARBA" id="ARBA00022833"/>
    </source>
</evidence>
<dbReference type="Gene3D" id="1.10.1170.10">
    <property type="entry name" value="Inhibitor Of Apoptosis Protein (2mihbC-IAP-1), Chain A"/>
    <property type="match status" value="2"/>
</dbReference>
<evidence type="ECO:0000313" key="4">
    <source>
        <dbReference type="Proteomes" id="UP000193920"/>
    </source>
</evidence>
<dbReference type="GO" id="GO:0046872">
    <property type="term" value="F:metal ion binding"/>
    <property type="evidence" value="ECO:0007669"/>
    <property type="project" value="UniProtKB-KW"/>
</dbReference>